<dbReference type="InterPro" id="IPR015940">
    <property type="entry name" value="UBA"/>
</dbReference>
<dbReference type="PROSITE" id="PS50030">
    <property type="entry name" value="UBA"/>
    <property type="match status" value="1"/>
</dbReference>
<evidence type="ECO:0000259" key="1">
    <source>
        <dbReference type="PROSITE" id="PS50030"/>
    </source>
</evidence>
<organism evidence="2 3">
    <name type="scientific">Levilactobacillus acidifarinae DSM 19394 = JCM 15949</name>
    <dbReference type="NCBI Taxonomy" id="1423715"/>
    <lineage>
        <taxon>Bacteria</taxon>
        <taxon>Bacillati</taxon>
        <taxon>Bacillota</taxon>
        <taxon>Bacilli</taxon>
        <taxon>Lactobacillales</taxon>
        <taxon>Lactobacillaceae</taxon>
        <taxon>Levilactobacillus</taxon>
    </lineage>
</organism>
<dbReference type="OrthoDB" id="71707at2"/>
<comment type="caution">
    <text evidence="2">The sequence shown here is derived from an EMBL/GenBank/DDBJ whole genome shotgun (WGS) entry which is preliminary data.</text>
</comment>
<sequence length="108" mass="12083">METTKARKQGNAIVLTVPKSFNIKVGTVVKPRLTSEGIFYEFVDEDDFFDFDEEILQDLVDQGYQGQKLIEEFKAMKKKIPAAMDKLITQAAQAPTLTKAEAAKQIGL</sequence>
<dbReference type="RefSeq" id="WP_057800564.1">
    <property type="nucleotide sequence ID" value="NZ_AZDV01000001.1"/>
</dbReference>
<dbReference type="PATRIC" id="fig|1423715.3.peg.1719"/>
<protein>
    <recommendedName>
        <fullName evidence="1">UBA domain-containing protein</fullName>
    </recommendedName>
</protein>
<dbReference type="AlphaFoldDB" id="A0A0R1LLH1"/>
<accession>A0A0R1LLH1</accession>
<dbReference type="STRING" id="1423715.FD25_GL001673"/>
<gene>
    <name evidence="2" type="ORF">FD25_GL001673</name>
</gene>
<dbReference type="Proteomes" id="UP000051955">
    <property type="component" value="Unassembled WGS sequence"/>
</dbReference>
<proteinExistence type="predicted"/>
<evidence type="ECO:0000313" key="3">
    <source>
        <dbReference type="Proteomes" id="UP000051955"/>
    </source>
</evidence>
<evidence type="ECO:0000313" key="2">
    <source>
        <dbReference type="EMBL" id="KRK96748.1"/>
    </source>
</evidence>
<name>A0A0R1LLH1_9LACO</name>
<feature type="domain" description="UBA" evidence="1">
    <location>
        <begin position="50"/>
        <end position="90"/>
    </location>
</feature>
<keyword evidence="3" id="KW-1185">Reference proteome</keyword>
<reference evidence="2 3" key="1">
    <citation type="journal article" date="2015" name="Genome Announc.">
        <title>Expanding the biotechnology potential of lactobacilli through comparative genomics of 213 strains and associated genera.</title>
        <authorList>
            <person name="Sun Z."/>
            <person name="Harris H.M."/>
            <person name="McCann A."/>
            <person name="Guo C."/>
            <person name="Argimon S."/>
            <person name="Zhang W."/>
            <person name="Yang X."/>
            <person name="Jeffery I.B."/>
            <person name="Cooney J.C."/>
            <person name="Kagawa T.F."/>
            <person name="Liu W."/>
            <person name="Song Y."/>
            <person name="Salvetti E."/>
            <person name="Wrobel A."/>
            <person name="Rasinkangas P."/>
            <person name="Parkhill J."/>
            <person name="Rea M.C."/>
            <person name="O'Sullivan O."/>
            <person name="Ritari J."/>
            <person name="Douillard F.P."/>
            <person name="Paul Ross R."/>
            <person name="Yang R."/>
            <person name="Briner A.E."/>
            <person name="Felis G.E."/>
            <person name="de Vos W.M."/>
            <person name="Barrangou R."/>
            <person name="Klaenhammer T.R."/>
            <person name="Caufield P.W."/>
            <person name="Cui Y."/>
            <person name="Zhang H."/>
            <person name="O'Toole P.W."/>
        </authorList>
    </citation>
    <scope>NUCLEOTIDE SEQUENCE [LARGE SCALE GENOMIC DNA]</scope>
    <source>
        <strain evidence="2 3">DSM 19394</strain>
    </source>
</reference>
<dbReference type="EMBL" id="AZDV01000001">
    <property type="protein sequence ID" value="KRK96748.1"/>
    <property type="molecule type" value="Genomic_DNA"/>
</dbReference>